<feature type="compositionally biased region" description="Pro residues" evidence="3">
    <location>
        <begin position="209"/>
        <end position="237"/>
    </location>
</feature>
<feature type="compositionally biased region" description="Low complexity" evidence="3">
    <location>
        <begin position="78"/>
        <end position="108"/>
    </location>
</feature>
<evidence type="ECO:0000256" key="2">
    <source>
        <dbReference type="ARBA" id="ARBA00022490"/>
    </source>
</evidence>
<sequence>MAGIADASQYGFFSRGGGGGGTGGLDDFGELGGSLEENDNDLLENQSSTGQGGALEGEDFFDQLAREAREEEERERQQQQLRQMQQLQQIQQQQQQAAMSQTQQATQAPRVRSDDLGMASMFLQQAQQQQQQQQFTAPSTRIAEFDLASIQLPTHDPVQQQKPPPPLPGFFQQHQQLPPPQQQIQQQQQQQQQPPIPPHHQQLQQQQPGMPPLPGFFQQPPPPPQQQPGMPPPPPPGFFQQQQQQPPPGMPPMQQPQQQPGMPPPPPHGFFQQQQQPPPPGMPPMQQPQQQPMTLAQLEARMNTSARIGDYPPQQQPHMMTPQQQQQQQQQLQQPPPATGWGTIPANQQLQAPKAPKSLLQIQQEQQQQQKVEQRAQQAAHASQHMLAGGGAVPAMGQGGIMRHETRHSVGQQHNKMTWQQRGEAPPGMRQPRGAGGPSPPVRRRVRESRWMSVEELEQILRIGWAATHTQTPYVEDYVSCALCEKYGKPYYINSRVIPFLPDTLRSSLPGSIANKGEVMYLELEGMGKVPVANIKTPKPIMDLVMSGGGGDEGGATGSRSLLKDPLVAVRKMVEDGFQLCQDVEDVDRTLRGSNQPPETAEKLVRRRALLLEGLVASMMLSDEPRPPAKPSDGSGVAFDKDIYFAKLTSIPKGTRLMAKCISLAPRGSPACRKLVYATLRHCRRLCMPKPPAAGSDAEAGRRYGELRAASGMLVAGVVAAVMAFDADVIANCSCALAKGDLFTSSEPLPTPLDPPPLPGRASPPGAGVLLAAVCGRASQVGLMGGSSPAPVSESSLSLYRESFTKLEPLLNAEKAAAAKAAASQQQ</sequence>
<evidence type="ECO:0000313" key="5">
    <source>
        <dbReference type="Proteomes" id="UP000660262"/>
    </source>
</evidence>
<dbReference type="GO" id="GO:0000932">
    <property type="term" value="C:P-body"/>
    <property type="evidence" value="ECO:0007669"/>
    <property type="project" value="UniProtKB-SubCell"/>
</dbReference>
<accession>A0A830HZJ7</accession>
<feature type="compositionally biased region" description="Low complexity" evidence="3">
    <location>
        <begin position="124"/>
        <end position="134"/>
    </location>
</feature>
<feature type="compositionally biased region" description="Low complexity" evidence="3">
    <location>
        <begin position="169"/>
        <end position="208"/>
    </location>
</feature>
<feature type="region of interest" description="Disordered" evidence="3">
    <location>
        <begin position="1"/>
        <end position="392"/>
    </location>
</feature>
<dbReference type="GO" id="GO:0003723">
    <property type="term" value="F:RNA binding"/>
    <property type="evidence" value="ECO:0007669"/>
    <property type="project" value="TreeGrafter"/>
</dbReference>
<evidence type="ECO:0000313" key="4">
    <source>
        <dbReference type="EMBL" id="GHP11260.1"/>
    </source>
</evidence>
<name>A0A830HZJ7_9CHLO</name>
<dbReference type="OrthoDB" id="496940at2759"/>
<feature type="compositionally biased region" description="Low complexity" evidence="3">
    <location>
        <begin position="361"/>
        <end position="385"/>
    </location>
</feature>
<feature type="compositionally biased region" description="Polar residues" evidence="3">
    <location>
        <begin position="412"/>
        <end position="421"/>
    </location>
</feature>
<dbReference type="PANTHER" id="PTHR21551:SF0">
    <property type="entry name" value="PROTEIN ASSOCIATED WITH TOPO II RELATED-1, ISOFORM A"/>
    <property type="match status" value="1"/>
</dbReference>
<feature type="compositionally biased region" description="Gly residues" evidence="3">
    <location>
        <begin position="14"/>
        <end position="32"/>
    </location>
</feature>
<dbReference type="InterPro" id="IPR039900">
    <property type="entry name" value="Pat1-like"/>
</dbReference>
<keyword evidence="2" id="KW-0963">Cytoplasm</keyword>
<proteinExistence type="predicted"/>
<feature type="compositionally biased region" description="Pro residues" evidence="3">
    <location>
        <begin position="276"/>
        <end position="286"/>
    </location>
</feature>
<dbReference type="GO" id="GO:0000290">
    <property type="term" value="P:deadenylation-dependent decapping of nuclear-transcribed mRNA"/>
    <property type="evidence" value="ECO:0007669"/>
    <property type="project" value="InterPro"/>
</dbReference>
<keyword evidence="5" id="KW-1185">Reference proteome</keyword>
<feature type="region of interest" description="Disordered" evidence="3">
    <location>
        <begin position="412"/>
        <end position="445"/>
    </location>
</feature>
<evidence type="ECO:0000256" key="1">
    <source>
        <dbReference type="ARBA" id="ARBA00004201"/>
    </source>
</evidence>
<comment type="caution">
    <text evidence="4">The sequence shown here is derived from an EMBL/GenBank/DDBJ whole genome shotgun (WGS) entry which is preliminary data.</text>
</comment>
<gene>
    <name evidence="4" type="ORF">PPROV_000998800</name>
</gene>
<dbReference type="EMBL" id="BNJQ01000033">
    <property type="protein sequence ID" value="GHP11260.1"/>
    <property type="molecule type" value="Genomic_DNA"/>
</dbReference>
<dbReference type="PANTHER" id="PTHR21551">
    <property type="entry name" value="TOPOISOMERASE II-ASSOCIATED PROTEIN PAT1"/>
    <property type="match status" value="1"/>
</dbReference>
<feature type="compositionally biased region" description="Pro residues" evidence="3">
    <location>
        <begin position="245"/>
        <end position="254"/>
    </location>
</feature>
<feature type="compositionally biased region" description="Low complexity" evidence="3">
    <location>
        <begin position="312"/>
        <end position="333"/>
    </location>
</feature>
<reference evidence="4" key="1">
    <citation type="submission" date="2020-10" db="EMBL/GenBank/DDBJ databases">
        <title>Unveiling of a novel bifunctional photoreceptor, Dualchrome1, isolated from a cosmopolitan green alga.</title>
        <authorList>
            <person name="Suzuki S."/>
            <person name="Kawachi M."/>
        </authorList>
    </citation>
    <scope>NUCLEOTIDE SEQUENCE</scope>
    <source>
        <strain evidence="4">NIES 2893</strain>
    </source>
</reference>
<protein>
    <submittedName>
        <fullName evidence="4">Uncharacterized protein</fullName>
    </submittedName>
</protein>
<feature type="compositionally biased region" description="Basic and acidic residues" evidence="3">
    <location>
        <begin position="64"/>
        <end position="77"/>
    </location>
</feature>
<dbReference type="Proteomes" id="UP000660262">
    <property type="component" value="Unassembled WGS sequence"/>
</dbReference>
<evidence type="ECO:0000256" key="3">
    <source>
        <dbReference type="SAM" id="MobiDB-lite"/>
    </source>
</evidence>
<dbReference type="GO" id="GO:0033962">
    <property type="term" value="P:P-body assembly"/>
    <property type="evidence" value="ECO:0007669"/>
    <property type="project" value="TreeGrafter"/>
</dbReference>
<dbReference type="AlphaFoldDB" id="A0A830HZJ7"/>
<comment type="subcellular location">
    <subcellularLocation>
        <location evidence="1">Cytoplasm</location>
        <location evidence="1">P-body</location>
    </subcellularLocation>
</comment>
<organism evidence="4 5">
    <name type="scientific">Pycnococcus provasolii</name>
    <dbReference type="NCBI Taxonomy" id="41880"/>
    <lineage>
        <taxon>Eukaryota</taxon>
        <taxon>Viridiplantae</taxon>
        <taxon>Chlorophyta</taxon>
        <taxon>Pseudoscourfieldiophyceae</taxon>
        <taxon>Pseudoscourfieldiales</taxon>
        <taxon>Pycnococcaceae</taxon>
        <taxon>Pycnococcus</taxon>
    </lineage>
</organism>